<dbReference type="Gene3D" id="1.10.260.40">
    <property type="entry name" value="lambda repressor-like DNA-binding domains"/>
    <property type="match status" value="1"/>
</dbReference>
<comment type="caution">
    <text evidence="2">The sequence shown here is derived from an EMBL/GenBank/DDBJ whole genome shotgun (WGS) entry which is preliminary data.</text>
</comment>
<dbReference type="EMBL" id="JAFCJH010000009">
    <property type="protein sequence ID" value="MBR0796035.1"/>
    <property type="molecule type" value="Genomic_DNA"/>
</dbReference>
<proteinExistence type="predicted"/>
<dbReference type="CDD" id="cd00093">
    <property type="entry name" value="HTH_XRE"/>
    <property type="match status" value="1"/>
</dbReference>
<dbReference type="InterPro" id="IPR001387">
    <property type="entry name" value="Cro/C1-type_HTH"/>
</dbReference>
<protein>
    <submittedName>
        <fullName evidence="2">Helix-turn-helix transcriptional regulator</fullName>
    </submittedName>
</protein>
<evidence type="ECO:0000313" key="2">
    <source>
        <dbReference type="EMBL" id="MBR0796035.1"/>
    </source>
</evidence>
<evidence type="ECO:0000313" key="3">
    <source>
        <dbReference type="Proteomes" id="UP001315278"/>
    </source>
</evidence>
<reference evidence="3" key="1">
    <citation type="journal article" date="2021" name="ISME J.">
        <title>Evolutionary origin and ecological implication of a unique nif island in free-living Bradyrhizobium lineages.</title>
        <authorList>
            <person name="Tao J."/>
        </authorList>
    </citation>
    <scope>NUCLEOTIDE SEQUENCE [LARGE SCALE GENOMIC DNA]</scope>
    <source>
        <strain evidence="3">SZCCT0434</strain>
    </source>
</reference>
<dbReference type="SMART" id="SM00530">
    <property type="entry name" value="HTH_XRE"/>
    <property type="match status" value="1"/>
</dbReference>
<keyword evidence="3" id="KW-1185">Reference proteome</keyword>
<organism evidence="2 3">
    <name type="scientific">Bradyrhizobium jicamae</name>
    <dbReference type="NCBI Taxonomy" id="280332"/>
    <lineage>
        <taxon>Bacteria</taxon>
        <taxon>Pseudomonadati</taxon>
        <taxon>Pseudomonadota</taxon>
        <taxon>Alphaproteobacteria</taxon>
        <taxon>Hyphomicrobiales</taxon>
        <taxon>Nitrobacteraceae</taxon>
        <taxon>Bradyrhizobium</taxon>
    </lineage>
</organism>
<dbReference type="RefSeq" id="WP_212492621.1">
    <property type="nucleotide sequence ID" value="NZ_JAFCJH010000009.1"/>
</dbReference>
<sequence length="81" mass="9254">MDIRHVFAANLRRLRHEKGYSQEDLAYEADINRTYMSALEKGSHYVGLEIIEKLSKVLAVEPADFLKPAPKPSRRRKVASA</sequence>
<dbReference type="InterPro" id="IPR010982">
    <property type="entry name" value="Lambda_DNA-bd_dom_sf"/>
</dbReference>
<feature type="domain" description="HTH cro/C1-type" evidence="1">
    <location>
        <begin position="11"/>
        <end position="65"/>
    </location>
</feature>
<dbReference type="PROSITE" id="PS50943">
    <property type="entry name" value="HTH_CROC1"/>
    <property type="match status" value="1"/>
</dbReference>
<evidence type="ECO:0000259" key="1">
    <source>
        <dbReference type="PROSITE" id="PS50943"/>
    </source>
</evidence>
<name>A0ABS5FGX6_9BRAD</name>
<accession>A0ABS5FGX6</accession>
<dbReference type="Pfam" id="PF13443">
    <property type="entry name" value="HTH_26"/>
    <property type="match status" value="1"/>
</dbReference>
<dbReference type="SUPFAM" id="SSF47413">
    <property type="entry name" value="lambda repressor-like DNA-binding domains"/>
    <property type="match status" value="1"/>
</dbReference>
<gene>
    <name evidence="2" type="ORF">JQ615_11605</name>
</gene>
<dbReference type="Proteomes" id="UP001315278">
    <property type="component" value="Unassembled WGS sequence"/>
</dbReference>